<keyword evidence="2" id="KW-1185">Reference proteome</keyword>
<evidence type="ECO:0008006" key="3">
    <source>
        <dbReference type="Google" id="ProtNLM"/>
    </source>
</evidence>
<protein>
    <recommendedName>
        <fullName evidence="3">Integrase</fullName>
    </recommendedName>
</protein>
<evidence type="ECO:0000313" key="2">
    <source>
        <dbReference type="Proteomes" id="UP001589693"/>
    </source>
</evidence>
<proteinExistence type="predicted"/>
<reference evidence="1 2" key="1">
    <citation type="submission" date="2024-09" db="EMBL/GenBank/DDBJ databases">
        <authorList>
            <person name="Sun Q."/>
            <person name="Mori K."/>
        </authorList>
    </citation>
    <scope>NUCLEOTIDE SEQUENCE [LARGE SCALE GENOMIC DNA]</scope>
    <source>
        <strain evidence="1 2">TBRC 7907</strain>
    </source>
</reference>
<sequence length="49" mass="5338">MWLLTTGDLALVASWAGNSIAVLQEVYAQVLHGQDALRRKKVTEALGWG</sequence>
<accession>A0ABV5ZVY8</accession>
<organism evidence="1 2">
    <name type="scientific">Allokutzneria oryzae</name>
    <dbReference type="NCBI Taxonomy" id="1378989"/>
    <lineage>
        <taxon>Bacteria</taxon>
        <taxon>Bacillati</taxon>
        <taxon>Actinomycetota</taxon>
        <taxon>Actinomycetes</taxon>
        <taxon>Pseudonocardiales</taxon>
        <taxon>Pseudonocardiaceae</taxon>
        <taxon>Allokutzneria</taxon>
    </lineage>
</organism>
<gene>
    <name evidence="1" type="ORF">ACFFQA_11590</name>
</gene>
<dbReference type="Proteomes" id="UP001589693">
    <property type="component" value="Unassembled WGS sequence"/>
</dbReference>
<dbReference type="RefSeq" id="WP_377851783.1">
    <property type="nucleotide sequence ID" value="NZ_JBHLZU010000010.1"/>
</dbReference>
<name>A0ABV5ZVY8_9PSEU</name>
<dbReference type="EMBL" id="JBHLZU010000010">
    <property type="protein sequence ID" value="MFB9904575.1"/>
    <property type="molecule type" value="Genomic_DNA"/>
</dbReference>
<evidence type="ECO:0000313" key="1">
    <source>
        <dbReference type="EMBL" id="MFB9904575.1"/>
    </source>
</evidence>
<comment type="caution">
    <text evidence="1">The sequence shown here is derived from an EMBL/GenBank/DDBJ whole genome shotgun (WGS) entry which is preliminary data.</text>
</comment>